<evidence type="ECO:0000256" key="1">
    <source>
        <dbReference type="ARBA" id="ARBA00004141"/>
    </source>
</evidence>
<evidence type="ECO:0000256" key="4">
    <source>
        <dbReference type="ARBA" id="ARBA00022989"/>
    </source>
</evidence>
<feature type="transmembrane region" description="Helical" evidence="6">
    <location>
        <begin position="303"/>
        <end position="326"/>
    </location>
</feature>
<keyword evidence="5 6" id="KW-0472">Membrane</keyword>
<dbReference type="InterPro" id="IPR011701">
    <property type="entry name" value="MFS"/>
</dbReference>
<evidence type="ECO:0000256" key="6">
    <source>
        <dbReference type="SAM" id="Phobius"/>
    </source>
</evidence>
<feature type="transmembrane region" description="Helical" evidence="6">
    <location>
        <begin position="366"/>
        <end position="384"/>
    </location>
</feature>
<dbReference type="EMBL" id="KI894020">
    <property type="protein sequence ID" value="OCF25902.1"/>
    <property type="molecule type" value="Genomic_DNA"/>
</dbReference>
<dbReference type="PANTHER" id="PTHR43791">
    <property type="entry name" value="PERMEASE-RELATED"/>
    <property type="match status" value="1"/>
</dbReference>
<dbReference type="AlphaFoldDB" id="A0A1B9G4H0"/>
<evidence type="ECO:0000256" key="5">
    <source>
        <dbReference type="ARBA" id="ARBA00023136"/>
    </source>
</evidence>
<feature type="transmembrane region" description="Helical" evidence="6">
    <location>
        <begin position="452"/>
        <end position="478"/>
    </location>
</feature>
<evidence type="ECO:0000313" key="9">
    <source>
        <dbReference type="Proteomes" id="UP000092730"/>
    </source>
</evidence>
<reference evidence="8" key="4">
    <citation type="submission" date="2024-02" db="EMBL/GenBank/DDBJ databases">
        <title>Comparative genomics of Cryptococcus and Kwoniella reveals pathogenesis evolution and contrasting modes of karyotype evolution via chromosome fusion or intercentromeric recombination.</title>
        <authorList>
            <person name="Coelho M.A."/>
            <person name="David-Palma M."/>
            <person name="Shea T."/>
            <person name="Bowers K."/>
            <person name="McGinley-Smith S."/>
            <person name="Mohammad A.W."/>
            <person name="Gnirke A."/>
            <person name="Yurkov A.M."/>
            <person name="Nowrousian M."/>
            <person name="Sun S."/>
            <person name="Cuomo C.A."/>
            <person name="Heitman J."/>
        </authorList>
    </citation>
    <scope>NUCLEOTIDE SEQUENCE</scope>
    <source>
        <strain evidence="8">CBS 10118</strain>
    </source>
</reference>
<gene>
    <name evidence="7" type="ORF">I302_03578</name>
    <name evidence="8" type="ORF">I302_100205</name>
</gene>
<name>A0A1B9G4H0_9TREE</name>
<dbReference type="OrthoDB" id="6730379at2759"/>
<dbReference type="GeneID" id="30207977"/>
<dbReference type="VEuPathDB" id="FungiDB:I302_03578"/>
<evidence type="ECO:0000313" key="8">
    <source>
        <dbReference type="EMBL" id="WVW78252.1"/>
    </source>
</evidence>
<comment type="subcellular location">
    <subcellularLocation>
        <location evidence="1">Membrane</location>
        <topology evidence="1">Multi-pass membrane protein</topology>
    </subcellularLocation>
</comment>
<feature type="transmembrane region" description="Helical" evidence="6">
    <location>
        <begin position="391"/>
        <end position="415"/>
    </location>
</feature>
<dbReference type="InterPro" id="IPR036259">
    <property type="entry name" value="MFS_trans_sf"/>
</dbReference>
<proteinExistence type="predicted"/>
<accession>A0A1B9G4H0</accession>
<dbReference type="Proteomes" id="UP000092730">
    <property type="component" value="Chromosome 1"/>
</dbReference>
<reference evidence="7" key="3">
    <citation type="submission" date="2014-01" db="EMBL/GenBank/DDBJ databases">
        <title>Evolution of pathogenesis and genome organization in the Tremellales.</title>
        <authorList>
            <person name="Cuomo C."/>
            <person name="Litvintseva A."/>
            <person name="Heitman J."/>
            <person name="Chen Y."/>
            <person name="Sun S."/>
            <person name="Springer D."/>
            <person name="Dromer F."/>
            <person name="Young S."/>
            <person name="Zeng Q."/>
            <person name="Chapman S."/>
            <person name="Gujja S."/>
            <person name="Saif S."/>
            <person name="Birren B."/>
        </authorList>
    </citation>
    <scope>NUCLEOTIDE SEQUENCE</scope>
    <source>
        <strain evidence="7">CBS 10118</strain>
    </source>
</reference>
<keyword evidence="2" id="KW-0813">Transport</keyword>
<dbReference type="PANTHER" id="PTHR43791:SF41">
    <property type="entry name" value="MAJOR FACILITATOR SUPERFAMILY (MFS) PROFILE DOMAIN-CONTAINING PROTEIN"/>
    <property type="match status" value="1"/>
</dbReference>
<feature type="transmembrane region" description="Helical" evidence="6">
    <location>
        <begin position="234"/>
        <end position="254"/>
    </location>
</feature>
<feature type="transmembrane region" description="Helical" evidence="6">
    <location>
        <begin position="200"/>
        <end position="222"/>
    </location>
</feature>
<feature type="transmembrane region" description="Helical" evidence="6">
    <location>
        <begin position="172"/>
        <end position="194"/>
    </location>
</feature>
<dbReference type="GO" id="GO:0016020">
    <property type="term" value="C:membrane"/>
    <property type="evidence" value="ECO:0007669"/>
    <property type="project" value="UniProtKB-SubCell"/>
</dbReference>
<sequence>MSHLQDQHNLHDDEKTQVPLARASEVHENHHVDSKRDDEAAAFLAEVATRPDADELLAPMEVAEKKRLLLKVDWIMVPLLGVAMMLGSVDKVSLATAAVMGFREDTHLVGQQYSLTSAAIYFGAIAAIIPSLMLMQRLPPHIYISANVTIWGIITLCLPACKNYAQVMVVRILLGVFESVIFAGLGLIVSMWWTRDEQPIRTAFIFSTVSSLTNGIFAVAAWNYKGHAVARWQLLFLIVGALTLGWSFLLWGFLPANPTKARWLSLRQRVIATRRMQDNHTGIENKTFKVDQFIEAFLDPKTWFYFFINISLNVPNGALVGFNSIVVKSLGFSTQTTLLLGIPTGLVSWLSSFFWGWVATKTGKRHLSAMGSCVLPLIGTVLLYKLKRDSVALLYLYLCYMYWGPYIVMMGSMYANTGGYTKKLTVYAMSYIGYCVGNIIGPQTFLTKQAPLYVGGVVAMLVCYSAALVLIGLFWLYLRHLNVKKAQEYERNKAELESEDQLLSDFQDLTDIKNPRFVYAL</sequence>
<feature type="transmembrane region" description="Helical" evidence="6">
    <location>
        <begin position="141"/>
        <end position="160"/>
    </location>
</feature>
<dbReference type="RefSeq" id="XP_019046972.1">
    <property type="nucleotide sequence ID" value="XM_019190224.1"/>
</dbReference>
<feature type="transmembrane region" description="Helical" evidence="6">
    <location>
        <begin position="338"/>
        <end position="360"/>
    </location>
</feature>
<dbReference type="Pfam" id="PF07690">
    <property type="entry name" value="MFS_1"/>
    <property type="match status" value="1"/>
</dbReference>
<protein>
    <submittedName>
        <fullName evidence="7">Allantoate permease</fullName>
    </submittedName>
</protein>
<dbReference type="GO" id="GO:0022857">
    <property type="term" value="F:transmembrane transporter activity"/>
    <property type="evidence" value="ECO:0007669"/>
    <property type="project" value="InterPro"/>
</dbReference>
<dbReference type="EMBL" id="CP144541">
    <property type="protein sequence ID" value="WVW78252.1"/>
    <property type="molecule type" value="Genomic_DNA"/>
</dbReference>
<keyword evidence="9" id="KW-1185">Reference proteome</keyword>
<reference evidence="7" key="1">
    <citation type="submission" date="2013-07" db="EMBL/GenBank/DDBJ databases">
        <title>The Genome Sequence of Cryptococcus bestiolae CBS10118.</title>
        <authorList>
            <consortium name="The Broad Institute Genome Sequencing Platform"/>
            <person name="Cuomo C."/>
            <person name="Litvintseva A."/>
            <person name="Chen Y."/>
            <person name="Heitman J."/>
            <person name="Sun S."/>
            <person name="Springer D."/>
            <person name="Dromer F."/>
            <person name="Young S.K."/>
            <person name="Zeng Q."/>
            <person name="Gargeya S."/>
            <person name="Fitzgerald M."/>
            <person name="Abouelleil A."/>
            <person name="Alvarado L."/>
            <person name="Berlin A.M."/>
            <person name="Chapman S.B."/>
            <person name="Dewar J."/>
            <person name="Goldberg J."/>
            <person name="Griggs A."/>
            <person name="Gujja S."/>
            <person name="Hansen M."/>
            <person name="Howarth C."/>
            <person name="Imamovic A."/>
            <person name="Larimer J."/>
            <person name="McCowan C."/>
            <person name="Murphy C."/>
            <person name="Pearson M."/>
            <person name="Priest M."/>
            <person name="Roberts A."/>
            <person name="Saif S."/>
            <person name="Shea T."/>
            <person name="Sykes S."/>
            <person name="Wortman J."/>
            <person name="Nusbaum C."/>
            <person name="Birren B."/>
        </authorList>
    </citation>
    <scope>NUCLEOTIDE SEQUENCE [LARGE SCALE GENOMIC DNA]</scope>
    <source>
        <strain evidence="7">CBS 10118</strain>
    </source>
</reference>
<evidence type="ECO:0000313" key="7">
    <source>
        <dbReference type="EMBL" id="OCF25902.1"/>
    </source>
</evidence>
<reference evidence="8" key="2">
    <citation type="submission" date="2013-07" db="EMBL/GenBank/DDBJ databases">
        <authorList>
            <consortium name="The Broad Institute Genome Sequencing Platform"/>
            <person name="Cuomo C."/>
            <person name="Litvintseva A."/>
            <person name="Chen Y."/>
            <person name="Heitman J."/>
            <person name="Sun S."/>
            <person name="Springer D."/>
            <person name="Dromer F."/>
            <person name="Young S.K."/>
            <person name="Zeng Q."/>
            <person name="Gargeya S."/>
            <person name="Fitzgerald M."/>
            <person name="Abouelleil A."/>
            <person name="Alvarado L."/>
            <person name="Berlin A.M."/>
            <person name="Chapman S.B."/>
            <person name="Dewar J."/>
            <person name="Goldberg J."/>
            <person name="Griggs A."/>
            <person name="Gujja S."/>
            <person name="Hansen M."/>
            <person name="Howarth C."/>
            <person name="Imamovic A."/>
            <person name="Larimer J."/>
            <person name="McCowan C."/>
            <person name="Murphy C."/>
            <person name="Pearson M."/>
            <person name="Priest M."/>
            <person name="Roberts A."/>
            <person name="Saif S."/>
            <person name="Shea T."/>
            <person name="Sykes S."/>
            <person name="Wortman J."/>
            <person name="Nusbaum C."/>
            <person name="Birren B."/>
        </authorList>
    </citation>
    <scope>NUCLEOTIDE SEQUENCE</scope>
    <source>
        <strain evidence="8">CBS 10118</strain>
    </source>
</reference>
<dbReference type="KEGG" id="kbi:30207977"/>
<feature type="transmembrane region" description="Helical" evidence="6">
    <location>
        <begin position="75"/>
        <end position="101"/>
    </location>
</feature>
<keyword evidence="3 6" id="KW-0812">Transmembrane</keyword>
<organism evidence="7">
    <name type="scientific">Kwoniella bestiolae CBS 10118</name>
    <dbReference type="NCBI Taxonomy" id="1296100"/>
    <lineage>
        <taxon>Eukaryota</taxon>
        <taxon>Fungi</taxon>
        <taxon>Dikarya</taxon>
        <taxon>Basidiomycota</taxon>
        <taxon>Agaricomycotina</taxon>
        <taxon>Tremellomycetes</taxon>
        <taxon>Tremellales</taxon>
        <taxon>Cryptococcaceae</taxon>
        <taxon>Kwoniella</taxon>
    </lineage>
</organism>
<evidence type="ECO:0000256" key="2">
    <source>
        <dbReference type="ARBA" id="ARBA00022448"/>
    </source>
</evidence>
<dbReference type="Gene3D" id="1.20.1250.20">
    <property type="entry name" value="MFS general substrate transporter like domains"/>
    <property type="match status" value="2"/>
</dbReference>
<keyword evidence="4 6" id="KW-1133">Transmembrane helix</keyword>
<dbReference type="SUPFAM" id="SSF103473">
    <property type="entry name" value="MFS general substrate transporter"/>
    <property type="match status" value="1"/>
</dbReference>
<evidence type="ECO:0000256" key="3">
    <source>
        <dbReference type="ARBA" id="ARBA00022692"/>
    </source>
</evidence>
<feature type="transmembrane region" description="Helical" evidence="6">
    <location>
        <begin position="113"/>
        <end position="135"/>
    </location>
</feature>